<feature type="compositionally biased region" description="Basic and acidic residues" evidence="1">
    <location>
        <begin position="451"/>
        <end position="473"/>
    </location>
</feature>
<name>A0A177ACI8_9PEZI</name>
<dbReference type="InterPro" id="IPR010856">
    <property type="entry name" value="Gig2-like"/>
</dbReference>
<reference evidence="2" key="1">
    <citation type="submission" date="2016-03" db="EMBL/GenBank/DDBJ databases">
        <title>Updated assembly of Pseudogymnoascus destructans, the fungus causing white-nose syndrome of bats.</title>
        <authorList>
            <person name="Palmer J.M."/>
            <person name="Drees K.P."/>
            <person name="Foster J.T."/>
            <person name="Lindner D.L."/>
        </authorList>
    </citation>
    <scope>NUCLEOTIDE SEQUENCE [LARGE SCALE GENOMIC DNA]</scope>
    <source>
        <strain evidence="2">20631-21</strain>
    </source>
</reference>
<dbReference type="Gene3D" id="2.60.120.330">
    <property type="entry name" value="B-lactam Antibiotic, Isopenicillin N Synthase, Chain"/>
    <property type="match status" value="1"/>
</dbReference>
<proteinExistence type="predicted"/>
<dbReference type="VEuPathDB" id="FungiDB:GMDG_02499"/>
<dbReference type="GeneID" id="36289240"/>
<dbReference type="AlphaFoldDB" id="A0A177ACI8"/>
<dbReference type="eggNOG" id="ENOG502QUAF">
    <property type="taxonomic scope" value="Eukaryota"/>
</dbReference>
<dbReference type="OrthoDB" id="8249012at2759"/>
<dbReference type="SUPFAM" id="SSF51197">
    <property type="entry name" value="Clavaminate synthase-like"/>
    <property type="match status" value="1"/>
</dbReference>
<dbReference type="EMBL" id="KV441395">
    <property type="protein sequence ID" value="OAF58894.1"/>
    <property type="molecule type" value="Genomic_DNA"/>
</dbReference>
<gene>
    <name evidence="2" type="ORF">VC83_06178</name>
</gene>
<feature type="region of interest" description="Disordered" evidence="1">
    <location>
        <begin position="21"/>
        <end position="41"/>
    </location>
</feature>
<accession>A0A177ACI8</accession>
<evidence type="ECO:0008006" key="3">
    <source>
        <dbReference type="Google" id="ProtNLM"/>
    </source>
</evidence>
<dbReference type="Pfam" id="PF07350">
    <property type="entry name" value="Gig2-like"/>
    <property type="match status" value="1"/>
</dbReference>
<feature type="region of interest" description="Disordered" evidence="1">
    <location>
        <begin position="445"/>
        <end position="473"/>
    </location>
</feature>
<sequence length="500" mass="55761">MHSTLRSPNRLSQPLRSQIARVGRRGMQSASTESRKEGDISSVFSSLSGEVQKPLPRRFAEQKQRLINGNEDAVRHAWNTLLPQLRREIEEIESTGLAIIPELDFKDIDHPDTQQDFAKRLKKTGVAVIRDVVSEEEALGWKAEIREYIKQNPQTKAFPPDDPQVYELYWSRPQLRARAHPNLLATQSFLMSHWRSSSPTAPLSPTLPVSYADRLRIRNPGDNRFALGPHCDGGSVERWEDHGYGLGGVYDPVFRGDLAAFDPWESSSRLNAVSDNYGGSGACSMFRMFQGWMSMSTTAPGEGTLRVNPLFDRATAYYLLRPFFEAVRGPEGLGKEDFLAVDNWRLKKEQDSTLEGAYPGLCLELNDTLHPHLELEKSMINIPAVRPGDYVAWHCDTIHSVDTSHTGTTDSSVIYIPATPLTPANAAYLARQRANFLKGFPPPDFPGGLGEQHHVGRGSEADLAKESKEARRSLGVEKWNVEGSEGVRKALEEGNKALGF</sequence>
<organism evidence="2">
    <name type="scientific">Pseudogymnoascus destructans</name>
    <dbReference type="NCBI Taxonomy" id="655981"/>
    <lineage>
        <taxon>Eukaryota</taxon>
        <taxon>Fungi</taxon>
        <taxon>Dikarya</taxon>
        <taxon>Ascomycota</taxon>
        <taxon>Pezizomycotina</taxon>
        <taxon>Leotiomycetes</taxon>
        <taxon>Thelebolales</taxon>
        <taxon>Thelebolaceae</taxon>
        <taxon>Pseudogymnoascus</taxon>
    </lineage>
</organism>
<dbReference type="RefSeq" id="XP_024324178.1">
    <property type="nucleotide sequence ID" value="XM_024469782.1"/>
</dbReference>
<dbReference type="InterPro" id="IPR027443">
    <property type="entry name" value="IPNS-like_sf"/>
</dbReference>
<evidence type="ECO:0000313" key="2">
    <source>
        <dbReference type="EMBL" id="OAF58894.1"/>
    </source>
</evidence>
<dbReference type="PANTHER" id="PTHR30613:SF1">
    <property type="entry name" value="DUF1479 DOMAIN PROTEIN (AFU_ORTHOLOGUE AFUA_5G09280)"/>
    <property type="match status" value="1"/>
</dbReference>
<evidence type="ECO:0000256" key="1">
    <source>
        <dbReference type="SAM" id="MobiDB-lite"/>
    </source>
</evidence>
<dbReference type="PANTHER" id="PTHR30613">
    <property type="entry name" value="UNCHARACTERIZED PROTEIN YBIU-RELATED"/>
    <property type="match status" value="1"/>
</dbReference>
<protein>
    <recommendedName>
        <fullName evidence="3">DUF1479 domain protein</fullName>
    </recommendedName>
</protein>
<dbReference type="Proteomes" id="UP000077154">
    <property type="component" value="Unassembled WGS sequence"/>
</dbReference>